<evidence type="ECO:0000313" key="3">
    <source>
        <dbReference type="Proteomes" id="UP001163156"/>
    </source>
</evidence>
<accession>A0ABY6MI82</accession>
<name>A0ABY6MI82_9BACT</name>
<feature type="transmembrane region" description="Helical" evidence="1">
    <location>
        <begin position="12"/>
        <end position="32"/>
    </location>
</feature>
<keyword evidence="1" id="KW-0812">Transmembrane</keyword>
<evidence type="ECO:0000256" key="1">
    <source>
        <dbReference type="SAM" id="Phobius"/>
    </source>
</evidence>
<reference evidence="2" key="1">
    <citation type="submission" date="2022-10" db="EMBL/GenBank/DDBJ databases">
        <title>Algoriphagus sp. a novel bacteria isolate from halophytes salicornia europaea.</title>
        <authorList>
            <person name="Peng Y."/>
            <person name="Jiang L."/>
            <person name="Lee J."/>
        </authorList>
    </citation>
    <scope>NUCLEOTIDE SEQUENCE</scope>
    <source>
        <strain evidence="2">TR-M5</strain>
    </source>
</reference>
<sequence length="130" mass="14159">MNTKLIMTSSAILLWAAGLILTFTPDFVLKLLSLAESPASMVAFQVIGALYFGFGMLNWMSKGGLIGGIYNRPIAIANFSHFMIAGFALIKNLSANPESSPVLWGTGIIYSLYAVCFAIIVFRHPLPEQR</sequence>
<dbReference type="Proteomes" id="UP001163156">
    <property type="component" value="Chromosome"/>
</dbReference>
<keyword evidence="3" id="KW-1185">Reference proteome</keyword>
<protein>
    <submittedName>
        <fullName evidence="2">Uncharacterized protein</fullName>
    </submittedName>
</protein>
<keyword evidence="1" id="KW-0472">Membrane</keyword>
<dbReference type="EMBL" id="CP110226">
    <property type="protein sequence ID" value="UZD22366.1"/>
    <property type="molecule type" value="Genomic_DNA"/>
</dbReference>
<keyword evidence="1" id="KW-1133">Transmembrane helix</keyword>
<proteinExistence type="predicted"/>
<feature type="transmembrane region" description="Helical" evidence="1">
    <location>
        <begin position="69"/>
        <end position="90"/>
    </location>
</feature>
<feature type="transmembrane region" description="Helical" evidence="1">
    <location>
        <begin position="38"/>
        <end position="57"/>
    </location>
</feature>
<evidence type="ECO:0000313" key="2">
    <source>
        <dbReference type="EMBL" id="UZD22366.1"/>
    </source>
</evidence>
<gene>
    <name evidence="2" type="ORF">OM944_17120</name>
</gene>
<dbReference type="RefSeq" id="WP_264808831.1">
    <property type="nucleotide sequence ID" value="NZ_CP110226.1"/>
</dbReference>
<feature type="transmembrane region" description="Helical" evidence="1">
    <location>
        <begin position="102"/>
        <end position="122"/>
    </location>
</feature>
<organism evidence="2 3">
    <name type="scientific">Algoriphagus halophytocola</name>
    <dbReference type="NCBI Taxonomy" id="2991499"/>
    <lineage>
        <taxon>Bacteria</taxon>
        <taxon>Pseudomonadati</taxon>
        <taxon>Bacteroidota</taxon>
        <taxon>Cytophagia</taxon>
        <taxon>Cytophagales</taxon>
        <taxon>Cyclobacteriaceae</taxon>
        <taxon>Algoriphagus</taxon>
    </lineage>
</organism>